<protein>
    <submittedName>
        <fullName evidence="1">Uncharacterized protein</fullName>
    </submittedName>
</protein>
<keyword evidence="2" id="KW-1185">Reference proteome</keyword>
<sequence>MVERALCKEIWGGNCREVVLYPLFRCVYGHSPSKSDLPTASHTVVVDWDGETATVDVANLIRTVLSPFIGEKLIAKLLENLEIDAILARDIAQAPNLPFERFLDCLNFRQIPRRSLELMVHEMLSLLEVSPKVSWLSGYSKNEVPDTLWEIISNGENEAVIGPVPDSVADSNLEKLAELIGDPVFHHSLIVEICRRSLPKTLADAAYERFRVSPNVDKWDLRESHELIVDTYGS</sequence>
<accession>A0A0D8HE22</accession>
<reference evidence="1 2" key="1">
    <citation type="submission" date="2015-01" db="EMBL/GenBank/DDBJ databases">
        <title>Draft genome of the acidophilic iron oxidizer Acidithrix ferrooxidans strain Py-F3.</title>
        <authorList>
            <person name="Poehlein A."/>
            <person name="Eisen S."/>
            <person name="Schloemann M."/>
            <person name="Johnson B.D."/>
            <person name="Daniel R."/>
            <person name="Muehling M."/>
        </authorList>
    </citation>
    <scope>NUCLEOTIDE SEQUENCE [LARGE SCALE GENOMIC DNA]</scope>
    <source>
        <strain evidence="1 2">Py-F3</strain>
    </source>
</reference>
<evidence type="ECO:0000313" key="1">
    <source>
        <dbReference type="EMBL" id="KJF16178.1"/>
    </source>
</evidence>
<dbReference type="Proteomes" id="UP000032360">
    <property type="component" value="Unassembled WGS sequence"/>
</dbReference>
<gene>
    <name evidence="1" type="ORF">AXFE_29790</name>
</gene>
<evidence type="ECO:0000313" key="2">
    <source>
        <dbReference type="Proteomes" id="UP000032360"/>
    </source>
</evidence>
<dbReference type="EMBL" id="JXYS01000095">
    <property type="protein sequence ID" value="KJF16178.1"/>
    <property type="molecule type" value="Genomic_DNA"/>
</dbReference>
<name>A0A0D8HE22_9ACTN</name>
<dbReference type="AlphaFoldDB" id="A0A0D8HE22"/>
<dbReference type="RefSeq" id="WP_052606652.1">
    <property type="nucleotide sequence ID" value="NZ_JXYS01000095.1"/>
</dbReference>
<organism evidence="1 2">
    <name type="scientific">Acidithrix ferrooxidans</name>
    <dbReference type="NCBI Taxonomy" id="1280514"/>
    <lineage>
        <taxon>Bacteria</taxon>
        <taxon>Bacillati</taxon>
        <taxon>Actinomycetota</taxon>
        <taxon>Acidimicrobiia</taxon>
        <taxon>Acidimicrobiales</taxon>
        <taxon>Acidimicrobiaceae</taxon>
        <taxon>Acidithrix</taxon>
    </lineage>
</organism>
<proteinExistence type="predicted"/>
<comment type="caution">
    <text evidence="1">The sequence shown here is derived from an EMBL/GenBank/DDBJ whole genome shotgun (WGS) entry which is preliminary data.</text>
</comment>